<evidence type="ECO:0000313" key="2">
    <source>
        <dbReference type="Proteomes" id="UP001240447"/>
    </source>
</evidence>
<comment type="caution">
    <text evidence="1">The sequence shown here is derived from an EMBL/GenBank/DDBJ whole genome shotgun (WGS) entry which is preliminary data.</text>
</comment>
<dbReference type="RefSeq" id="WP_068116867.1">
    <property type="nucleotide sequence ID" value="NZ_CCXJ01000051.1"/>
</dbReference>
<name>A0ABT9NJ76_9ACTN</name>
<protein>
    <submittedName>
        <fullName evidence="1">Uncharacterized protein</fullName>
    </submittedName>
</protein>
<dbReference type="EMBL" id="JAUSQM010000001">
    <property type="protein sequence ID" value="MDP9820468.1"/>
    <property type="molecule type" value="Genomic_DNA"/>
</dbReference>
<proteinExistence type="predicted"/>
<gene>
    <name evidence="1" type="ORF">J2S59_000277</name>
</gene>
<evidence type="ECO:0000313" key="1">
    <source>
        <dbReference type="EMBL" id="MDP9820468.1"/>
    </source>
</evidence>
<accession>A0ABT9NJ76</accession>
<dbReference type="Proteomes" id="UP001240447">
    <property type="component" value="Unassembled WGS sequence"/>
</dbReference>
<keyword evidence="2" id="KW-1185">Reference proteome</keyword>
<organism evidence="1 2">
    <name type="scientific">Nocardioides massiliensis</name>
    <dbReference type="NCBI Taxonomy" id="1325935"/>
    <lineage>
        <taxon>Bacteria</taxon>
        <taxon>Bacillati</taxon>
        <taxon>Actinomycetota</taxon>
        <taxon>Actinomycetes</taxon>
        <taxon>Propionibacteriales</taxon>
        <taxon>Nocardioidaceae</taxon>
        <taxon>Nocardioides</taxon>
    </lineage>
</organism>
<reference evidence="1 2" key="1">
    <citation type="submission" date="2023-07" db="EMBL/GenBank/DDBJ databases">
        <title>Sequencing the genomes of 1000 actinobacteria strains.</title>
        <authorList>
            <person name="Klenk H.-P."/>
        </authorList>
    </citation>
    <scope>NUCLEOTIDE SEQUENCE [LARGE SCALE GENOMIC DNA]</scope>
    <source>
        <strain evidence="1 2">GD13</strain>
    </source>
</reference>
<sequence>MSALEDAYGAVREHLHGGPDADTPDDLRSLLWLVAEAVERLDGHRHDGMPLRDLGDSLTGAAMSPALRALLEGRKQ</sequence>